<dbReference type="Pfam" id="PF13445">
    <property type="entry name" value="zf-RING_UBOX"/>
    <property type="match status" value="1"/>
</dbReference>
<dbReference type="Proteomes" id="UP001501920">
    <property type="component" value="Chromosome 9"/>
</dbReference>
<dbReference type="InterPro" id="IPR001841">
    <property type="entry name" value="Znf_RING"/>
</dbReference>
<dbReference type="SUPFAM" id="SSF57845">
    <property type="entry name" value="B-box zinc-binding domain"/>
    <property type="match status" value="1"/>
</dbReference>
<dbReference type="AlphaFoldDB" id="A0AAR2LTP5"/>
<evidence type="ECO:0000256" key="5">
    <source>
        <dbReference type="SAM" id="Coils"/>
    </source>
</evidence>
<dbReference type="Pfam" id="PF00643">
    <property type="entry name" value="zf-B_box"/>
    <property type="match status" value="1"/>
</dbReference>
<feature type="domain" description="RING-type" evidence="6">
    <location>
        <begin position="14"/>
        <end position="54"/>
    </location>
</feature>
<dbReference type="Pfam" id="PF13765">
    <property type="entry name" value="PRY"/>
    <property type="match status" value="1"/>
</dbReference>
<keyword evidence="1" id="KW-0479">Metal-binding</keyword>
<dbReference type="PANTHER" id="PTHR24103">
    <property type="entry name" value="E3 UBIQUITIN-PROTEIN LIGASE TRIM"/>
    <property type="match status" value="1"/>
</dbReference>
<proteinExistence type="predicted"/>
<protein>
    <submittedName>
        <fullName evidence="9">Uncharacterized protein</fullName>
    </submittedName>
</protein>
<organism evidence="9 10">
    <name type="scientific">Pygocentrus nattereri</name>
    <name type="common">Red-bellied piranha</name>
    <dbReference type="NCBI Taxonomy" id="42514"/>
    <lineage>
        <taxon>Eukaryota</taxon>
        <taxon>Metazoa</taxon>
        <taxon>Chordata</taxon>
        <taxon>Craniata</taxon>
        <taxon>Vertebrata</taxon>
        <taxon>Euteleostomi</taxon>
        <taxon>Actinopterygii</taxon>
        <taxon>Neopterygii</taxon>
        <taxon>Teleostei</taxon>
        <taxon>Ostariophysi</taxon>
        <taxon>Characiformes</taxon>
        <taxon>Characoidei</taxon>
        <taxon>Pygocentrus</taxon>
    </lineage>
</organism>
<evidence type="ECO:0000313" key="10">
    <source>
        <dbReference type="Proteomes" id="UP001501920"/>
    </source>
</evidence>
<dbReference type="PRINTS" id="PR01407">
    <property type="entry name" value="BUTYPHLNCDUF"/>
</dbReference>
<dbReference type="PROSITE" id="PS00518">
    <property type="entry name" value="ZF_RING_1"/>
    <property type="match status" value="1"/>
</dbReference>
<evidence type="ECO:0000259" key="7">
    <source>
        <dbReference type="PROSITE" id="PS50119"/>
    </source>
</evidence>
<dbReference type="InterPro" id="IPR013083">
    <property type="entry name" value="Znf_RING/FYVE/PHD"/>
</dbReference>
<dbReference type="CDD" id="cd12893">
    <property type="entry name" value="SPRY_PRY_TRIM35"/>
    <property type="match status" value="1"/>
</dbReference>
<reference evidence="9" key="2">
    <citation type="submission" date="2025-08" db="UniProtKB">
        <authorList>
            <consortium name="Ensembl"/>
        </authorList>
    </citation>
    <scope>IDENTIFICATION</scope>
</reference>
<dbReference type="SUPFAM" id="SSF49899">
    <property type="entry name" value="Concanavalin A-like lectins/glucanases"/>
    <property type="match status" value="1"/>
</dbReference>
<accession>A0AAR2LTP5</accession>
<reference evidence="9 10" key="1">
    <citation type="submission" date="2020-10" db="EMBL/GenBank/DDBJ databases">
        <title>Pygocentrus nattereri (red-bellied piranha) genome, fPygNat1, primary haplotype.</title>
        <authorList>
            <person name="Myers G."/>
            <person name="Meyer A."/>
            <person name="Karagic N."/>
            <person name="Pippel M."/>
            <person name="Winkler S."/>
            <person name="Tracey A."/>
            <person name="Wood J."/>
            <person name="Formenti G."/>
            <person name="Howe K."/>
            <person name="Fedrigo O."/>
            <person name="Jarvis E.D."/>
        </authorList>
    </citation>
    <scope>NUCLEOTIDE SEQUENCE [LARGE SCALE GENOMIC DNA]</scope>
</reference>
<dbReference type="SMART" id="SM00589">
    <property type="entry name" value="PRY"/>
    <property type="match status" value="1"/>
</dbReference>
<dbReference type="InterPro" id="IPR001870">
    <property type="entry name" value="B30.2/SPRY"/>
</dbReference>
<feature type="domain" description="B box-type" evidence="7">
    <location>
        <begin position="86"/>
        <end position="127"/>
    </location>
</feature>
<dbReference type="SMART" id="SM00184">
    <property type="entry name" value="RING"/>
    <property type="match status" value="1"/>
</dbReference>
<keyword evidence="2 4" id="KW-0863">Zinc-finger</keyword>
<name>A0AAR2LTP5_PYGNA</name>
<sequence length="451" mass="51579">MAARNPLSEEELSCPVCCDIFRDPVLLSCSHSVCKTCLQTFWETKGSRECPICRRRSSKEHPPCNLVLKNVCEALLESRSQRSSAGSEGLCVLHNEKLKLFCLDDQQPVCLVCQTSKNHRNHKFCPVDEADKLKSALEPLQKNLRVLEEAKRDYDQTAAHIKTQAQHTETQIKEEFEKLHQFLRDEEAARIAALKEEEEQKGQMMRRKIEEMNGEISALSDTIRNIEKEMEAEDVLFLQSSVLRAQLTPKDPEKTSGALINVGKHLSNLKFRVWENMQEVLQYTPVTLDPNTAHPDLHLSDDLTAVENTKQSSSLPDNPERFDKWWCVLGSEGFNSGIHCWDVQVGDSDYWSLGVITESGPRKGISFLGSVWRLGYDKIHSFTPKEKLQRVRVQLDWDRGKVTFTDLLTNTHLHTITHTFTERVLPFFSNYSVHPLRILPVKTSVTVEQHS</sequence>
<dbReference type="SMART" id="SM00336">
    <property type="entry name" value="BBOX"/>
    <property type="match status" value="1"/>
</dbReference>
<dbReference type="InterPro" id="IPR006574">
    <property type="entry name" value="PRY"/>
</dbReference>
<feature type="coiled-coil region" evidence="5">
    <location>
        <begin position="195"/>
        <end position="229"/>
    </location>
</feature>
<dbReference type="InterPro" id="IPR027370">
    <property type="entry name" value="Znf-RING_euk"/>
</dbReference>
<reference evidence="9" key="3">
    <citation type="submission" date="2025-09" db="UniProtKB">
        <authorList>
            <consortium name="Ensembl"/>
        </authorList>
    </citation>
    <scope>IDENTIFICATION</scope>
</reference>
<evidence type="ECO:0000256" key="3">
    <source>
        <dbReference type="ARBA" id="ARBA00022833"/>
    </source>
</evidence>
<evidence type="ECO:0000256" key="1">
    <source>
        <dbReference type="ARBA" id="ARBA00022723"/>
    </source>
</evidence>
<dbReference type="InterPro" id="IPR013320">
    <property type="entry name" value="ConA-like_dom_sf"/>
</dbReference>
<dbReference type="InterPro" id="IPR000315">
    <property type="entry name" value="Znf_B-box"/>
</dbReference>
<dbReference type="GO" id="GO:0008270">
    <property type="term" value="F:zinc ion binding"/>
    <property type="evidence" value="ECO:0007669"/>
    <property type="project" value="UniProtKB-KW"/>
</dbReference>
<evidence type="ECO:0000256" key="2">
    <source>
        <dbReference type="ARBA" id="ARBA00022771"/>
    </source>
</evidence>
<evidence type="ECO:0000313" key="9">
    <source>
        <dbReference type="Ensembl" id="ENSPNAP00000077701.1"/>
    </source>
</evidence>
<dbReference type="InterPro" id="IPR017907">
    <property type="entry name" value="Znf_RING_CS"/>
</dbReference>
<evidence type="ECO:0000256" key="4">
    <source>
        <dbReference type="PROSITE-ProRule" id="PRU00024"/>
    </source>
</evidence>
<keyword evidence="10" id="KW-1185">Reference proteome</keyword>
<dbReference type="PROSITE" id="PS50188">
    <property type="entry name" value="B302_SPRY"/>
    <property type="match status" value="1"/>
</dbReference>
<dbReference type="Gene3D" id="3.30.40.10">
    <property type="entry name" value="Zinc/RING finger domain, C3HC4 (zinc finger)"/>
    <property type="match status" value="1"/>
</dbReference>
<dbReference type="GeneTree" id="ENSGT00970000193390"/>
<dbReference type="PROSITE" id="PS50089">
    <property type="entry name" value="ZF_RING_2"/>
    <property type="match status" value="1"/>
</dbReference>
<dbReference type="InterPro" id="IPR043136">
    <property type="entry name" value="B30.2/SPRY_sf"/>
</dbReference>
<dbReference type="Gene3D" id="3.30.160.60">
    <property type="entry name" value="Classic Zinc Finger"/>
    <property type="match status" value="1"/>
</dbReference>
<dbReference type="Gene3D" id="2.60.120.920">
    <property type="match status" value="1"/>
</dbReference>
<dbReference type="InterPro" id="IPR050143">
    <property type="entry name" value="TRIM/RBCC"/>
</dbReference>
<keyword evidence="5" id="KW-0175">Coiled coil</keyword>
<keyword evidence="3" id="KW-0862">Zinc</keyword>
<dbReference type="PROSITE" id="PS50119">
    <property type="entry name" value="ZF_BBOX"/>
    <property type="match status" value="1"/>
</dbReference>
<dbReference type="InterPro" id="IPR003879">
    <property type="entry name" value="Butyrophylin_SPRY"/>
</dbReference>
<evidence type="ECO:0000259" key="8">
    <source>
        <dbReference type="PROSITE" id="PS50188"/>
    </source>
</evidence>
<dbReference type="Ensembl" id="ENSPNAT00000072302.1">
    <property type="protein sequence ID" value="ENSPNAP00000077701.1"/>
    <property type="gene ID" value="ENSPNAG00000030820.1"/>
</dbReference>
<feature type="domain" description="B30.2/SPRY" evidence="8">
    <location>
        <begin position="266"/>
        <end position="451"/>
    </location>
</feature>
<evidence type="ECO:0000259" key="6">
    <source>
        <dbReference type="PROSITE" id="PS50089"/>
    </source>
</evidence>
<dbReference type="SUPFAM" id="SSF57850">
    <property type="entry name" value="RING/U-box"/>
    <property type="match status" value="1"/>
</dbReference>